<proteinExistence type="predicted"/>
<evidence type="ECO:0000256" key="1">
    <source>
        <dbReference type="SAM" id="MobiDB-lite"/>
    </source>
</evidence>
<gene>
    <name evidence="2" type="ORF">NDU88_006853</name>
</gene>
<dbReference type="EMBL" id="JANPWB010000013">
    <property type="protein sequence ID" value="KAJ1109493.1"/>
    <property type="molecule type" value="Genomic_DNA"/>
</dbReference>
<dbReference type="Proteomes" id="UP001066276">
    <property type="component" value="Chromosome 9"/>
</dbReference>
<accession>A0AAV7N0E8</accession>
<sequence>MPLDSRESSRTKRSWSAARSEAHQQKQRGPGAQGPLACRVSSRTKPSRSATRFAGHMKKQRGARDHSRKRVDRSPGARPPEPQLLRAAAPSSSLCVRSPGNTRHSARKLSHVKHQ</sequence>
<protein>
    <submittedName>
        <fullName evidence="2">Uncharacterized protein</fullName>
    </submittedName>
</protein>
<feature type="compositionally biased region" description="Basic residues" evidence="1">
    <location>
        <begin position="104"/>
        <end position="115"/>
    </location>
</feature>
<evidence type="ECO:0000313" key="2">
    <source>
        <dbReference type="EMBL" id="KAJ1109493.1"/>
    </source>
</evidence>
<keyword evidence="3" id="KW-1185">Reference proteome</keyword>
<organism evidence="2 3">
    <name type="scientific">Pleurodeles waltl</name>
    <name type="common">Iberian ribbed newt</name>
    <dbReference type="NCBI Taxonomy" id="8319"/>
    <lineage>
        <taxon>Eukaryota</taxon>
        <taxon>Metazoa</taxon>
        <taxon>Chordata</taxon>
        <taxon>Craniata</taxon>
        <taxon>Vertebrata</taxon>
        <taxon>Euteleostomi</taxon>
        <taxon>Amphibia</taxon>
        <taxon>Batrachia</taxon>
        <taxon>Caudata</taxon>
        <taxon>Salamandroidea</taxon>
        <taxon>Salamandridae</taxon>
        <taxon>Pleurodelinae</taxon>
        <taxon>Pleurodeles</taxon>
    </lineage>
</organism>
<feature type="compositionally biased region" description="Basic and acidic residues" evidence="1">
    <location>
        <begin position="1"/>
        <end position="10"/>
    </location>
</feature>
<name>A0AAV7N0E8_PLEWA</name>
<reference evidence="2" key="1">
    <citation type="journal article" date="2022" name="bioRxiv">
        <title>Sequencing and chromosome-scale assembly of the giantPleurodeles waltlgenome.</title>
        <authorList>
            <person name="Brown T."/>
            <person name="Elewa A."/>
            <person name="Iarovenko S."/>
            <person name="Subramanian E."/>
            <person name="Araus A.J."/>
            <person name="Petzold A."/>
            <person name="Susuki M."/>
            <person name="Suzuki K.-i.T."/>
            <person name="Hayashi T."/>
            <person name="Toyoda A."/>
            <person name="Oliveira C."/>
            <person name="Osipova E."/>
            <person name="Leigh N.D."/>
            <person name="Simon A."/>
            <person name="Yun M.H."/>
        </authorList>
    </citation>
    <scope>NUCLEOTIDE SEQUENCE</scope>
    <source>
        <strain evidence="2">20211129_DDA</strain>
        <tissue evidence="2">Liver</tissue>
    </source>
</reference>
<evidence type="ECO:0000313" key="3">
    <source>
        <dbReference type="Proteomes" id="UP001066276"/>
    </source>
</evidence>
<feature type="compositionally biased region" description="Polar residues" evidence="1">
    <location>
        <begin position="41"/>
        <end position="50"/>
    </location>
</feature>
<feature type="region of interest" description="Disordered" evidence="1">
    <location>
        <begin position="1"/>
        <end position="115"/>
    </location>
</feature>
<feature type="compositionally biased region" description="Basic residues" evidence="1">
    <location>
        <begin position="55"/>
        <end position="71"/>
    </location>
</feature>
<comment type="caution">
    <text evidence="2">The sequence shown here is derived from an EMBL/GenBank/DDBJ whole genome shotgun (WGS) entry which is preliminary data.</text>
</comment>
<dbReference type="AlphaFoldDB" id="A0AAV7N0E8"/>
<feature type="compositionally biased region" description="Polar residues" evidence="1">
    <location>
        <begin position="90"/>
        <end position="103"/>
    </location>
</feature>